<feature type="domain" description="LysM" evidence="3">
    <location>
        <begin position="60"/>
        <end position="106"/>
    </location>
</feature>
<dbReference type="CDD" id="cd00118">
    <property type="entry name" value="LysM"/>
    <property type="match status" value="3"/>
</dbReference>
<evidence type="ECO:0000256" key="1">
    <source>
        <dbReference type="ARBA" id="ARBA00022669"/>
    </source>
</evidence>
<evidence type="ECO:0000256" key="2">
    <source>
        <dbReference type="ARBA" id="ARBA00023026"/>
    </source>
</evidence>
<dbReference type="SUPFAM" id="SSF54106">
    <property type="entry name" value="LysM domain"/>
    <property type="match status" value="3"/>
</dbReference>
<dbReference type="InterPro" id="IPR018392">
    <property type="entry name" value="LysM"/>
</dbReference>
<reference evidence="4" key="1">
    <citation type="submission" date="2018-08" db="EMBL/GenBank/DDBJ databases">
        <title>Draft genome sequence of azole-resistant Aspergillus thermomutatus (Neosartorya pseudofischeri) strain HMR AF 39, isolated from a human nasal aspirate.</title>
        <authorList>
            <person name="Parent-Michaud M."/>
            <person name="Dufresne P.J."/>
            <person name="Fournier E."/>
            <person name="Martineau C."/>
            <person name="Moreira S."/>
            <person name="Perkins V."/>
            <person name="De Repentigny L."/>
            <person name="Dufresne S.F."/>
        </authorList>
    </citation>
    <scope>NUCLEOTIDE SEQUENCE [LARGE SCALE GENOMIC DNA]</scope>
    <source>
        <strain evidence="4">HMR AF 39</strain>
    </source>
</reference>
<keyword evidence="5" id="KW-1185">Reference proteome</keyword>
<dbReference type="EMBL" id="NKHU02000078">
    <property type="protein sequence ID" value="RHZ57501.1"/>
    <property type="molecule type" value="Genomic_DNA"/>
</dbReference>
<evidence type="ECO:0000313" key="5">
    <source>
        <dbReference type="Proteomes" id="UP000215305"/>
    </source>
</evidence>
<sequence>MLAFSQVDLTCRTDLGPPGGYLNHTTGMSGNSTAPNPTNITTAVPAPTNALNGSTTDCGMWYTVVEGDTCSLVSVANSISLTDFYFLNPEIDANCTNLELGEAYCIAAVGDISTYSGYPVTTPLFTVTTASFPAVDTSIPTTTSDPGFVYTPTYLPTAPDTLTDCESYVDYDNSTDNLNSCRFIAYAYDVTTDNFLAWNPSLDSNMTTCTLQSGYSYCAVVDNSYLISNSSDSDSGSFCLPINATESTTVSNCNCFTQVYGYMNGDYQCADIESDASVTEAELVAWNPWLAGDCDTAFYANLNDSDSRAVCIGVGSATSTTTASATTTTSAAPTQTGVIAGCQEFFTVESGDDCSTMEAEFGVTLAELYEWNPSIGSTCTNLWLGYAYCVKGPATTTTTTSVGPTQTGIAANCDEYHTVVRGDSCAAIENEYGITFAQLYEWNPAIGSDCETLSIGYAVCVGVSS</sequence>
<dbReference type="RefSeq" id="XP_026615092.1">
    <property type="nucleotide sequence ID" value="XM_026762037.1"/>
</dbReference>
<accession>A0A397H354</accession>
<dbReference type="InterPro" id="IPR052210">
    <property type="entry name" value="LysM1-like"/>
</dbReference>
<dbReference type="OrthoDB" id="5985073at2759"/>
<dbReference type="STRING" id="41047.A0A397H354"/>
<feature type="domain" description="LysM" evidence="3">
    <location>
        <begin position="415"/>
        <end position="461"/>
    </location>
</feature>
<evidence type="ECO:0000313" key="4">
    <source>
        <dbReference type="EMBL" id="RHZ57501.1"/>
    </source>
</evidence>
<protein>
    <recommendedName>
        <fullName evidence="3">LysM domain-containing protein</fullName>
    </recommendedName>
</protein>
<comment type="caution">
    <text evidence="4">The sequence shown here is derived from an EMBL/GenBank/DDBJ whole genome shotgun (WGS) entry which is preliminary data.</text>
</comment>
<dbReference type="VEuPathDB" id="FungiDB:CDV56_108418"/>
<dbReference type="Proteomes" id="UP000215305">
    <property type="component" value="Unassembled WGS sequence"/>
</dbReference>
<dbReference type="AlphaFoldDB" id="A0A397H354"/>
<proteinExistence type="predicted"/>
<organism evidence="4 5">
    <name type="scientific">Aspergillus thermomutatus</name>
    <name type="common">Neosartorya pseudofischeri</name>
    <dbReference type="NCBI Taxonomy" id="41047"/>
    <lineage>
        <taxon>Eukaryota</taxon>
        <taxon>Fungi</taxon>
        <taxon>Dikarya</taxon>
        <taxon>Ascomycota</taxon>
        <taxon>Pezizomycotina</taxon>
        <taxon>Eurotiomycetes</taxon>
        <taxon>Eurotiomycetidae</taxon>
        <taxon>Eurotiales</taxon>
        <taxon>Aspergillaceae</taxon>
        <taxon>Aspergillus</taxon>
        <taxon>Aspergillus subgen. Fumigati</taxon>
    </lineage>
</organism>
<keyword evidence="2" id="KW-0843">Virulence</keyword>
<dbReference type="PROSITE" id="PS51782">
    <property type="entry name" value="LYSM"/>
    <property type="match status" value="3"/>
</dbReference>
<dbReference type="Gene3D" id="3.10.350.10">
    <property type="entry name" value="LysM domain"/>
    <property type="match status" value="4"/>
</dbReference>
<name>A0A397H354_ASPTH</name>
<dbReference type="SMART" id="SM00257">
    <property type="entry name" value="LysM"/>
    <property type="match status" value="3"/>
</dbReference>
<keyword evidence="1" id="KW-0147">Chitin-binding</keyword>
<evidence type="ECO:0000259" key="3">
    <source>
        <dbReference type="PROSITE" id="PS51782"/>
    </source>
</evidence>
<gene>
    <name evidence="4" type="ORF">CDV56_108418</name>
</gene>
<dbReference type="GO" id="GO:0008061">
    <property type="term" value="F:chitin binding"/>
    <property type="evidence" value="ECO:0007669"/>
    <property type="project" value="UniProtKB-KW"/>
</dbReference>
<dbReference type="PANTHER" id="PTHR34997:SF1">
    <property type="entry name" value="PEPTIDOGLYCAN-BINDING LYSIN DOMAIN"/>
    <property type="match status" value="1"/>
</dbReference>
<dbReference type="Pfam" id="PF01476">
    <property type="entry name" value="LysM"/>
    <property type="match status" value="4"/>
</dbReference>
<dbReference type="InterPro" id="IPR036779">
    <property type="entry name" value="LysM_dom_sf"/>
</dbReference>
<dbReference type="PANTHER" id="PTHR34997">
    <property type="entry name" value="AM15"/>
    <property type="match status" value="1"/>
</dbReference>
<dbReference type="GeneID" id="38130392"/>
<feature type="domain" description="LysM" evidence="3">
    <location>
        <begin position="344"/>
        <end position="390"/>
    </location>
</feature>